<dbReference type="PANTHER" id="PTHR43575">
    <property type="entry name" value="PROTEIN ABCI7, CHLOROPLASTIC"/>
    <property type="match status" value="1"/>
</dbReference>
<protein>
    <submittedName>
        <fullName evidence="4">Fe-S cluster assembly protein SufD</fullName>
    </submittedName>
</protein>
<evidence type="ECO:0000313" key="4">
    <source>
        <dbReference type="EMBL" id="AWV96830.1"/>
    </source>
</evidence>
<dbReference type="NCBIfam" id="TIGR01981">
    <property type="entry name" value="sufD"/>
    <property type="match status" value="1"/>
</dbReference>
<reference evidence="4 5" key="1">
    <citation type="submission" date="2018-05" db="EMBL/GenBank/DDBJ databases">
        <title>Complete genome sequence of Arcticibacterium luteifluviistationis SM1504T, a cytophagaceae bacterium isolated from Arctic surface seawater.</title>
        <authorList>
            <person name="Li Y."/>
            <person name="Qin Q.-L."/>
        </authorList>
    </citation>
    <scope>NUCLEOTIDE SEQUENCE [LARGE SCALE GENOMIC DNA]</scope>
    <source>
        <strain evidence="4 5">SM1504</strain>
    </source>
</reference>
<dbReference type="InterPro" id="IPR055346">
    <property type="entry name" value="Fe-S_cluster_assembly_SufBD"/>
</dbReference>
<evidence type="ECO:0000259" key="3">
    <source>
        <dbReference type="Pfam" id="PF19295"/>
    </source>
</evidence>
<evidence type="ECO:0000259" key="2">
    <source>
        <dbReference type="Pfam" id="PF01458"/>
    </source>
</evidence>
<dbReference type="InterPro" id="IPR037284">
    <property type="entry name" value="SUF_FeS_clus_asmbl_SufBD_sf"/>
</dbReference>
<dbReference type="EMBL" id="CP029480">
    <property type="protein sequence ID" value="AWV96830.1"/>
    <property type="molecule type" value="Genomic_DNA"/>
</dbReference>
<comment type="similarity">
    <text evidence="1">Belongs to the iron-sulfur cluster assembly SufBD family.</text>
</comment>
<dbReference type="OrthoDB" id="9768262at2"/>
<dbReference type="PANTHER" id="PTHR43575:SF1">
    <property type="entry name" value="PROTEIN ABCI7, CHLOROPLASTIC"/>
    <property type="match status" value="1"/>
</dbReference>
<dbReference type="RefSeq" id="WP_111369932.1">
    <property type="nucleotide sequence ID" value="NZ_CP029480.1"/>
</dbReference>
<proteinExistence type="inferred from homology"/>
<dbReference type="Pfam" id="PF01458">
    <property type="entry name" value="SUFBD_core"/>
    <property type="match status" value="1"/>
</dbReference>
<dbReference type="GO" id="GO:0016226">
    <property type="term" value="P:iron-sulfur cluster assembly"/>
    <property type="evidence" value="ECO:0007669"/>
    <property type="project" value="InterPro"/>
</dbReference>
<dbReference type="InterPro" id="IPR045595">
    <property type="entry name" value="SufBD_N"/>
</dbReference>
<accession>A0A2Z4G6T8</accession>
<organism evidence="4 5">
    <name type="scientific">Arcticibacterium luteifluviistationis</name>
    <dbReference type="NCBI Taxonomy" id="1784714"/>
    <lineage>
        <taxon>Bacteria</taxon>
        <taxon>Pseudomonadati</taxon>
        <taxon>Bacteroidota</taxon>
        <taxon>Cytophagia</taxon>
        <taxon>Cytophagales</taxon>
        <taxon>Leadbetterellaceae</taxon>
        <taxon>Arcticibacterium</taxon>
    </lineage>
</organism>
<dbReference type="Pfam" id="PF19295">
    <property type="entry name" value="SufBD_N"/>
    <property type="match status" value="1"/>
</dbReference>
<keyword evidence="5" id="KW-1185">Reference proteome</keyword>
<dbReference type="KEGG" id="als:DJ013_00975"/>
<dbReference type="InterPro" id="IPR000825">
    <property type="entry name" value="SUF_FeS_clus_asmbl_SufBD_core"/>
</dbReference>
<gene>
    <name evidence="4" type="primary">sufD</name>
    <name evidence="4" type="ORF">DJ013_00975</name>
</gene>
<evidence type="ECO:0000256" key="1">
    <source>
        <dbReference type="ARBA" id="ARBA00043967"/>
    </source>
</evidence>
<feature type="domain" description="SUF system FeS cluster assembly SufBD N-terminal" evidence="3">
    <location>
        <begin position="6"/>
        <end position="170"/>
    </location>
</feature>
<evidence type="ECO:0000313" key="5">
    <source>
        <dbReference type="Proteomes" id="UP000249873"/>
    </source>
</evidence>
<dbReference type="AlphaFoldDB" id="A0A2Z4G6T8"/>
<feature type="domain" description="SUF system FeS cluster assembly SufBD core" evidence="2">
    <location>
        <begin position="180"/>
        <end position="409"/>
    </location>
</feature>
<dbReference type="SUPFAM" id="SSF101960">
    <property type="entry name" value="Stabilizer of iron transporter SufD"/>
    <property type="match status" value="1"/>
</dbReference>
<name>A0A2Z4G6T8_9BACT</name>
<dbReference type="Proteomes" id="UP000249873">
    <property type="component" value="Chromosome"/>
</dbReference>
<dbReference type="InterPro" id="IPR011542">
    <property type="entry name" value="SUF_FeS_clus_asmbl_SufD"/>
</dbReference>
<sequence>MSENNLQSQLEEVYNDLQSSLNGSASEAYNQRRITAIDSFNKLGFPTTKHEEWKYSNVKNLVKGTYNFKAVKSLKSEDVKNLEIPGLKGVILYFVNGYFQEELSDLSLAEGKISVQTFQEAQANNPEILNEHFSKYSKDSIEAFTALNTALASNGVVVNVEANATIEHPIILRMITDVTQENVGSNIRNLVVVGKNAEVKIAEVYRTLGEQSSFVNTVTEIVVAESARVDYYKIQDDNDASYHVGTTNVYQEDKSYFYAATITLNGGFTRNNLNLDLNGEYLESFMYGLYIPNEKQHVDNHTVADHRKPNSVSNELYKGVLMDKSTGVFNGKIFVRQEAQKTNAYQNCRNVITSDSATMNTKPQLEIWADDVKCSHGATTGMLNDEAIFYMQSRGIPKEEAIKMQLLAFADDVVSQIKIETIREYLSEIIHKKLG</sequence>